<dbReference type="Proteomes" id="UP001477278">
    <property type="component" value="Unassembled WGS sequence"/>
</dbReference>
<organism evidence="1 2">
    <name type="scientific">Shewanella vesiculosa</name>
    <dbReference type="NCBI Taxonomy" id="518738"/>
    <lineage>
        <taxon>Bacteria</taxon>
        <taxon>Pseudomonadati</taxon>
        <taxon>Pseudomonadota</taxon>
        <taxon>Gammaproteobacteria</taxon>
        <taxon>Alteromonadales</taxon>
        <taxon>Shewanellaceae</taxon>
        <taxon>Shewanella</taxon>
    </lineage>
</organism>
<sequence length="86" mass="9499">MNTAFLLMAQFNKAVVPLDLICQEYFGLLPSTAKHQAKAGSLPVPAYRATQSNKAPWLVNLSDLGKYLDDCRDKAKKDHIHSPKSA</sequence>
<dbReference type="EMBL" id="JBDPZN010000008">
    <property type="protein sequence ID" value="MEO3684057.1"/>
    <property type="molecule type" value="Genomic_DNA"/>
</dbReference>
<name>A0ABV0FT98_9GAMM</name>
<dbReference type="InterPro" id="IPR020518">
    <property type="entry name" value="Tscrpt_reg_PrtN"/>
</dbReference>
<protein>
    <submittedName>
        <fullName evidence="1">Pyocin activator PrtN family protein</fullName>
    </submittedName>
</protein>
<proteinExistence type="predicted"/>
<dbReference type="RefSeq" id="WP_347690752.1">
    <property type="nucleotide sequence ID" value="NZ_JBDPZN010000008.1"/>
</dbReference>
<dbReference type="Pfam" id="PF11112">
    <property type="entry name" value="PyocinActivator"/>
    <property type="match status" value="1"/>
</dbReference>
<comment type="caution">
    <text evidence="1">The sequence shown here is derived from an EMBL/GenBank/DDBJ whole genome shotgun (WGS) entry which is preliminary data.</text>
</comment>
<reference evidence="1 2" key="1">
    <citation type="submission" date="2024-05" db="EMBL/GenBank/DDBJ databases">
        <title>Genome sequencing of Marine Estuary Bacteria, Shewanella vesiculosa and S. baltica, and Pseudomonas syringae.</title>
        <authorList>
            <person name="Gurung A."/>
            <person name="Maclea K.S."/>
        </authorList>
    </citation>
    <scope>NUCLEOTIDE SEQUENCE [LARGE SCALE GENOMIC DNA]</scope>
    <source>
        <strain evidence="1 2">1A</strain>
    </source>
</reference>
<evidence type="ECO:0000313" key="2">
    <source>
        <dbReference type="Proteomes" id="UP001477278"/>
    </source>
</evidence>
<evidence type="ECO:0000313" key="1">
    <source>
        <dbReference type="EMBL" id="MEO3684057.1"/>
    </source>
</evidence>
<gene>
    <name evidence="1" type="ORF">ABHN84_17435</name>
</gene>
<keyword evidence="2" id="KW-1185">Reference proteome</keyword>
<accession>A0ABV0FT98</accession>